<reference evidence="1 2" key="1">
    <citation type="journal article" date="2016" name="Nat. Commun.">
        <title>Thousands of microbial genomes shed light on interconnected biogeochemical processes in an aquifer system.</title>
        <authorList>
            <person name="Anantharaman K."/>
            <person name="Brown C.T."/>
            <person name="Hug L.A."/>
            <person name="Sharon I."/>
            <person name="Castelle C.J."/>
            <person name="Probst A.J."/>
            <person name="Thomas B.C."/>
            <person name="Singh A."/>
            <person name="Wilkins M.J."/>
            <person name="Karaoz U."/>
            <person name="Brodie E.L."/>
            <person name="Williams K.H."/>
            <person name="Hubbard S.S."/>
            <person name="Banfield J.F."/>
        </authorList>
    </citation>
    <scope>NUCLEOTIDE SEQUENCE [LARGE SCALE GENOMIC DNA]</scope>
</reference>
<dbReference type="Proteomes" id="UP000176997">
    <property type="component" value="Unassembled WGS sequence"/>
</dbReference>
<name>A0A1G2S4K9_9BACT</name>
<gene>
    <name evidence="1" type="ORF">A2675_03230</name>
</gene>
<comment type="caution">
    <text evidence="1">The sequence shown here is derived from an EMBL/GenBank/DDBJ whole genome shotgun (WGS) entry which is preliminary data.</text>
</comment>
<evidence type="ECO:0000313" key="2">
    <source>
        <dbReference type="Proteomes" id="UP000176997"/>
    </source>
</evidence>
<evidence type="ECO:0000313" key="1">
    <source>
        <dbReference type="EMBL" id="OHA79668.1"/>
    </source>
</evidence>
<dbReference type="EMBL" id="MHUS01000044">
    <property type="protein sequence ID" value="OHA79668.1"/>
    <property type="molecule type" value="Genomic_DNA"/>
</dbReference>
<organism evidence="1 2">
    <name type="scientific">Candidatus Yonathbacteria bacterium RIFCSPHIGHO2_01_FULL_51_10</name>
    <dbReference type="NCBI Taxonomy" id="1802723"/>
    <lineage>
        <taxon>Bacteria</taxon>
        <taxon>Candidatus Yonathiibacteriota</taxon>
    </lineage>
</organism>
<dbReference type="AlphaFoldDB" id="A0A1G2S4K9"/>
<dbReference type="STRING" id="1802723.A2675_03230"/>
<accession>A0A1G2S4K9</accession>
<protein>
    <submittedName>
        <fullName evidence="1">Uncharacterized protein</fullName>
    </submittedName>
</protein>
<sequence length="147" mass="17277">MSEYKLTTELLKLSQSQKWNEAKLEWELADVEEVEEPETCLCGHFPILEVCMIENARTQQNARVGNSCVKKFNNKSDKIFRSVASVKKKPEKSVNSETLEFARQKGWVTTKDYEFYIDILRRRSLSEKQLAWKKSVNNKILCRIKRN</sequence>
<proteinExistence type="predicted"/>